<keyword evidence="1" id="KW-0548">Nucleotidyltransferase</keyword>
<keyword evidence="1" id="KW-0808">Transferase</keyword>
<name>A0A9P4UF75_9PLEO</name>
<feature type="domain" description="RdRP-like PH" evidence="3">
    <location>
        <begin position="128"/>
        <end position="275"/>
    </location>
</feature>
<evidence type="ECO:0000256" key="1">
    <source>
        <dbReference type="RuleBase" id="RU363098"/>
    </source>
</evidence>
<evidence type="ECO:0000313" key="5">
    <source>
        <dbReference type="Proteomes" id="UP000799764"/>
    </source>
</evidence>
<dbReference type="EC" id="2.7.7.48" evidence="1"/>
<dbReference type="GO" id="GO:0003723">
    <property type="term" value="F:RNA binding"/>
    <property type="evidence" value="ECO:0007669"/>
    <property type="project" value="UniProtKB-KW"/>
</dbReference>
<dbReference type="GO" id="GO:0003968">
    <property type="term" value="F:RNA-directed RNA polymerase activity"/>
    <property type="evidence" value="ECO:0007669"/>
    <property type="project" value="UniProtKB-KW"/>
</dbReference>
<dbReference type="OrthoDB" id="6513042at2759"/>
<evidence type="ECO:0000259" key="3">
    <source>
        <dbReference type="Pfam" id="PF25358"/>
    </source>
</evidence>
<comment type="caution">
    <text evidence="4">The sequence shown here is derived from an EMBL/GenBank/DDBJ whole genome shotgun (WGS) entry which is preliminary data.</text>
</comment>
<dbReference type="AlphaFoldDB" id="A0A9P4UF75"/>
<dbReference type="Pfam" id="PF25358">
    <property type="entry name" value="PH_fung_RdRP"/>
    <property type="match status" value="1"/>
</dbReference>
<sequence>MEVFMRGMPPDLTDHGLRNHLAPLMKILHINDWSCQKPRKKGFGSVTFLLYPDGQRFLQQHGEQVMPSGMFSKPQFKARLTVLGRYVYCSLSKKPADPFTLKHLAKAAEDRRTASELPPSTEDDKIVFHSQAFSCGIYEYVDGQLVYSPEVEWPFAVGIAKFVKKALILEYEDGDGPIRIEIPYRTIESIVATSRPTALVLTLWETPRFFGTKELDITDLMSMLGLQRTNTATKRRLTGLPGPASSHQKIVGQALVYRICTSPVEFYELSNQLVQREVLTVIRHDLTILPSSRRLSLQAGFEILNRTIQEMSRTIPFTVMFQLEALARNGFLPPWIVQKLLRKIDTRIREFHSSGLRDTQKKPLISAEAVRKLISQIPFPAIDINASVFDIEEIWEYLEQDEQELQNGFHKDLITERGRENLTMVHKVNVTPTGITLHGPDPEAKNRILRRFPTDTEYFIRVQFSDEDGSDLQFNSKVSNEDIYERFRQVMNNGIAICGRVYGFLGYSHSSLRSHSAWFMAPFFREGRLETYFTVIPTLGRFEDIYSPARCAARIGQAFSETPFAISLSYNDIQHDKIPDITTSDGKHMFSDGVGTISQEALDAIRDSIPRKKGNATCYQIRWGGAKGMLALDERLEGTTMNVRDSMVKFESNDKENLEICDAANKPIPLVLNRQMIKILEDMGIPAAWFLKQQDAALHKLRFVTAHISNTAGFLKRQNIADRLGFPQLIRYLESIGIDYKRDQFMRSVVETAVLRELRLMKYKARIPIEQGATLFGIMDETGYLEEGEIFVTFDEAPFIGCHTLDLDNRPMLVTRSPALHPGDIQMATNIIPPESHPLRALRNCIVFSQKGARDLPSCLSGGDLDGDVYNVIWDIDAVSGCQRTFLPAQYPRVVPLNIGRKVEKKDMTDFFIQFMATDQLGLIANRHMILADQRPKGTADPDCVTLAELHSTGVDYSKTGIPVSMDTFRNIKTNRYRPHFLAPAGFTYIKDRTKIEFDVPTRPRADEEKDEDDNLGPQHLYYHSEKINGLLFDAIDERNIWYKDIKGDVKTDGAVWTDFLKRMTRECEARLGGFRWGKMKDEAFSIRSDYEDSLFGVTQDYSTHPTQPLTELEVFTGNIFSISGVQTRRQRDKSLQLKDEFDRIARWIENLIRRRTTATTTKQDDASNAPEDPIDALMMSIACVEVSQWKGTHGNRVTHGRWADEYQSFKIISACCLIRELNAANKRAEAEDWY</sequence>
<dbReference type="Proteomes" id="UP000799764">
    <property type="component" value="Unassembled WGS sequence"/>
</dbReference>
<dbReference type="PANTHER" id="PTHR23079:SF17">
    <property type="entry name" value="RNA-DEPENDENT RNA POLYMERASE"/>
    <property type="match status" value="1"/>
</dbReference>
<proteinExistence type="inferred from homology"/>
<keyword evidence="1" id="KW-0696">RNA-directed RNA polymerase</keyword>
<keyword evidence="5" id="KW-1185">Reference proteome</keyword>
<comment type="catalytic activity">
    <reaction evidence="1">
        <text>RNA(n) + a ribonucleoside 5'-triphosphate = RNA(n+1) + diphosphate</text>
        <dbReference type="Rhea" id="RHEA:21248"/>
        <dbReference type="Rhea" id="RHEA-COMP:14527"/>
        <dbReference type="Rhea" id="RHEA-COMP:17342"/>
        <dbReference type="ChEBI" id="CHEBI:33019"/>
        <dbReference type="ChEBI" id="CHEBI:61557"/>
        <dbReference type="ChEBI" id="CHEBI:140395"/>
        <dbReference type="EC" id="2.7.7.48"/>
    </reaction>
</comment>
<evidence type="ECO:0000259" key="2">
    <source>
        <dbReference type="Pfam" id="PF05183"/>
    </source>
</evidence>
<dbReference type="GO" id="GO:0030422">
    <property type="term" value="P:siRNA processing"/>
    <property type="evidence" value="ECO:0007669"/>
    <property type="project" value="TreeGrafter"/>
</dbReference>
<comment type="similarity">
    <text evidence="1">Belongs to the RdRP family.</text>
</comment>
<dbReference type="Pfam" id="PF05183">
    <property type="entry name" value="RdRP"/>
    <property type="match status" value="1"/>
</dbReference>
<evidence type="ECO:0000313" key="4">
    <source>
        <dbReference type="EMBL" id="KAF2449704.1"/>
    </source>
</evidence>
<gene>
    <name evidence="4" type="ORF">P171DRAFT_460883</name>
</gene>
<organism evidence="4 5">
    <name type="scientific">Karstenula rhodostoma CBS 690.94</name>
    <dbReference type="NCBI Taxonomy" id="1392251"/>
    <lineage>
        <taxon>Eukaryota</taxon>
        <taxon>Fungi</taxon>
        <taxon>Dikarya</taxon>
        <taxon>Ascomycota</taxon>
        <taxon>Pezizomycotina</taxon>
        <taxon>Dothideomycetes</taxon>
        <taxon>Pleosporomycetidae</taxon>
        <taxon>Pleosporales</taxon>
        <taxon>Massarineae</taxon>
        <taxon>Didymosphaeriaceae</taxon>
        <taxon>Karstenula</taxon>
    </lineage>
</organism>
<dbReference type="GO" id="GO:0031380">
    <property type="term" value="C:nuclear RNA-directed RNA polymerase complex"/>
    <property type="evidence" value="ECO:0007669"/>
    <property type="project" value="TreeGrafter"/>
</dbReference>
<keyword evidence="1" id="KW-0694">RNA-binding</keyword>
<reference evidence="4" key="1">
    <citation type="journal article" date="2020" name="Stud. Mycol.">
        <title>101 Dothideomycetes genomes: a test case for predicting lifestyles and emergence of pathogens.</title>
        <authorList>
            <person name="Haridas S."/>
            <person name="Albert R."/>
            <person name="Binder M."/>
            <person name="Bloem J."/>
            <person name="Labutti K."/>
            <person name="Salamov A."/>
            <person name="Andreopoulos B."/>
            <person name="Baker S."/>
            <person name="Barry K."/>
            <person name="Bills G."/>
            <person name="Bluhm B."/>
            <person name="Cannon C."/>
            <person name="Castanera R."/>
            <person name="Culley D."/>
            <person name="Daum C."/>
            <person name="Ezra D."/>
            <person name="Gonzalez J."/>
            <person name="Henrissat B."/>
            <person name="Kuo A."/>
            <person name="Liang C."/>
            <person name="Lipzen A."/>
            <person name="Lutzoni F."/>
            <person name="Magnuson J."/>
            <person name="Mondo S."/>
            <person name="Nolan M."/>
            <person name="Ohm R."/>
            <person name="Pangilinan J."/>
            <person name="Park H.-J."/>
            <person name="Ramirez L."/>
            <person name="Alfaro M."/>
            <person name="Sun H."/>
            <person name="Tritt A."/>
            <person name="Yoshinaga Y."/>
            <person name="Zwiers L.-H."/>
            <person name="Turgeon B."/>
            <person name="Goodwin S."/>
            <person name="Spatafora J."/>
            <person name="Crous P."/>
            <person name="Grigoriev I."/>
        </authorList>
    </citation>
    <scope>NUCLEOTIDE SEQUENCE</scope>
    <source>
        <strain evidence="4">CBS 690.94</strain>
    </source>
</reference>
<accession>A0A9P4UF75</accession>
<dbReference type="InterPro" id="IPR007855">
    <property type="entry name" value="RDRP"/>
</dbReference>
<dbReference type="PANTHER" id="PTHR23079">
    <property type="entry name" value="RNA-DEPENDENT RNA POLYMERASE"/>
    <property type="match status" value="1"/>
</dbReference>
<dbReference type="InterPro" id="IPR057596">
    <property type="entry name" value="RDRP_core"/>
</dbReference>
<protein>
    <recommendedName>
        <fullName evidence="1">RNA-dependent RNA polymerase</fullName>
        <ecNumber evidence="1">2.7.7.48</ecNumber>
    </recommendedName>
</protein>
<dbReference type="EMBL" id="MU001494">
    <property type="protein sequence ID" value="KAF2449704.1"/>
    <property type="molecule type" value="Genomic_DNA"/>
</dbReference>
<feature type="domain" description="RDRP core" evidence="2">
    <location>
        <begin position="430"/>
        <end position="1036"/>
    </location>
</feature>
<dbReference type="InterPro" id="IPR057503">
    <property type="entry name" value="PH_RdRP"/>
</dbReference>